<evidence type="ECO:0000256" key="4">
    <source>
        <dbReference type="ARBA" id="ARBA00023163"/>
    </source>
</evidence>
<dbReference type="SUPFAM" id="SSF46785">
    <property type="entry name" value="Winged helix' DNA-binding domain"/>
    <property type="match status" value="1"/>
</dbReference>
<dbReference type="GO" id="GO:0003677">
    <property type="term" value="F:DNA binding"/>
    <property type="evidence" value="ECO:0007669"/>
    <property type="project" value="UniProtKB-KW"/>
</dbReference>
<dbReference type="Pfam" id="PF00126">
    <property type="entry name" value="HTH_1"/>
    <property type="match status" value="1"/>
</dbReference>
<keyword evidence="7" id="KW-1185">Reference proteome</keyword>
<dbReference type="GO" id="GO:0003700">
    <property type="term" value="F:DNA-binding transcription factor activity"/>
    <property type="evidence" value="ECO:0007669"/>
    <property type="project" value="InterPro"/>
</dbReference>
<dbReference type="PRINTS" id="PR00039">
    <property type="entry name" value="HTHLYSR"/>
</dbReference>
<dbReference type="KEGG" id="bmx:BMS_3219"/>
<dbReference type="PATRIC" id="fig|862908.3.peg.3076"/>
<dbReference type="OrthoDB" id="5291872at2"/>
<keyword evidence="2" id="KW-0805">Transcription regulation</keyword>
<gene>
    <name evidence="6" type="ordered locus">BMS_3219</name>
</gene>
<dbReference type="InterPro" id="IPR000847">
    <property type="entry name" value="LysR_HTH_N"/>
</dbReference>
<dbReference type="PANTHER" id="PTHR30537:SF5">
    <property type="entry name" value="HTH-TYPE TRANSCRIPTIONAL ACTIVATOR TTDR-RELATED"/>
    <property type="match status" value="1"/>
</dbReference>
<dbReference type="PROSITE" id="PS50931">
    <property type="entry name" value="HTH_LYSR"/>
    <property type="match status" value="1"/>
</dbReference>
<dbReference type="RefSeq" id="WP_014245740.1">
    <property type="nucleotide sequence ID" value="NC_016620.1"/>
</dbReference>
<dbReference type="HOGENOM" id="CLU_039613_16_1_7"/>
<dbReference type="FunFam" id="1.10.10.10:FF:000001">
    <property type="entry name" value="LysR family transcriptional regulator"/>
    <property type="match status" value="1"/>
</dbReference>
<dbReference type="EMBL" id="FQ312005">
    <property type="protein sequence ID" value="CBW27970.1"/>
    <property type="molecule type" value="Genomic_DNA"/>
</dbReference>
<dbReference type="AlphaFoldDB" id="E1X034"/>
<dbReference type="Proteomes" id="UP000008963">
    <property type="component" value="Chromosome"/>
</dbReference>
<evidence type="ECO:0000256" key="2">
    <source>
        <dbReference type="ARBA" id="ARBA00023015"/>
    </source>
</evidence>
<dbReference type="InterPro" id="IPR058163">
    <property type="entry name" value="LysR-type_TF_proteobact-type"/>
</dbReference>
<evidence type="ECO:0000313" key="6">
    <source>
        <dbReference type="EMBL" id="CBW27970.1"/>
    </source>
</evidence>
<evidence type="ECO:0000259" key="5">
    <source>
        <dbReference type="PROSITE" id="PS50931"/>
    </source>
</evidence>
<keyword evidence="3" id="KW-0238">DNA-binding</keyword>
<dbReference type="SUPFAM" id="SSF53850">
    <property type="entry name" value="Periplasmic binding protein-like II"/>
    <property type="match status" value="1"/>
</dbReference>
<dbReference type="InterPro" id="IPR036390">
    <property type="entry name" value="WH_DNA-bd_sf"/>
</dbReference>
<evidence type="ECO:0000256" key="1">
    <source>
        <dbReference type="ARBA" id="ARBA00009437"/>
    </source>
</evidence>
<accession>E1X034</accession>
<name>E1X034_HALMS</name>
<dbReference type="eggNOG" id="COG0583">
    <property type="taxonomic scope" value="Bacteria"/>
</dbReference>
<dbReference type="PANTHER" id="PTHR30537">
    <property type="entry name" value="HTH-TYPE TRANSCRIPTIONAL REGULATOR"/>
    <property type="match status" value="1"/>
</dbReference>
<evidence type="ECO:0000256" key="3">
    <source>
        <dbReference type="ARBA" id="ARBA00023125"/>
    </source>
</evidence>
<dbReference type="InterPro" id="IPR005119">
    <property type="entry name" value="LysR_subst-bd"/>
</dbReference>
<feature type="domain" description="HTH lysR-type" evidence="5">
    <location>
        <begin position="1"/>
        <end position="61"/>
    </location>
</feature>
<dbReference type="Pfam" id="PF03466">
    <property type="entry name" value="LysR_substrate"/>
    <property type="match status" value="1"/>
</dbReference>
<evidence type="ECO:0000313" key="7">
    <source>
        <dbReference type="Proteomes" id="UP000008963"/>
    </source>
</evidence>
<keyword evidence="4" id="KW-0804">Transcription</keyword>
<protein>
    <submittedName>
        <fullName evidence="6">LysR family transcriptional regulator</fullName>
    </submittedName>
</protein>
<sequence>MDKNRFDGLIALKLVAENQSFKAAAELLNISTPAISRIIAQLEESMGVTLLTRTTRSVRLTNAGAIFLEQVSPAMEQILKAQDFIKTYGEKPSGPLRINTPVIFYQHYLKDFIKKFLIKYPEIQLEIFSDDQATNIFERGFDAGIRADDIIAKDLIAFKLFGPIDFVTVASPNYFKEFGRPMHPKDLLEHNCITLRFGSGSGIYDKWEFEEKGKEFNVKIHGNLILNNSENIRQAALIGQGIVYTEKGCVEEDLKAGRLEIVLNKYKCQSTGFYLYYPHKTQISPALRAFIEFFKEVKQRERLSRK</sequence>
<reference evidence="7" key="1">
    <citation type="journal article" date="2013" name="ISME J.">
        <title>A small predatory core genome in the divergent marine Bacteriovorax marinus SJ and the terrestrial Bdellovibrio bacteriovorus.</title>
        <authorList>
            <person name="Crossman L.C."/>
            <person name="Chen H."/>
            <person name="Cerdeno-Tarraga A.M."/>
            <person name="Brooks K."/>
            <person name="Quail M.A."/>
            <person name="Pineiro S.A."/>
            <person name="Hobley L."/>
            <person name="Sockett R.E."/>
            <person name="Bentley S.D."/>
            <person name="Parkhill J."/>
            <person name="Williams H.N."/>
            <person name="Stine O.C."/>
        </authorList>
    </citation>
    <scope>NUCLEOTIDE SEQUENCE [LARGE SCALE GENOMIC DNA]</scope>
    <source>
        <strain evidence="7">ATCC BAA-682 / DSM 15412 / SJ</strain>
    </source>
</reference>
<organism evidence="6 7">
    <name type="scientific">Halobacteriovorax marinus (strain ATCC BAA-682 / DSM 15412 / SJ)</name>
    <name type="common">Bacteriovorax marinus</name>
    <dbReference type="NCBI Taxonomy" id="862908"/>
    <lineage>
        <taxon>Bacteria</taxon>
        <taxon>Pseudomonadati</taxon>
        <taxon>Bdellovibrionota</taxon>
        <taxon>Bacteriovoracia</taxon>
        <taxon>Bacteriovoracales</taxon>
        <taxon>Halobacteriovoraceae</taxon>
        <taxon>Halobacteriovorax</taxon>
    </lineage>
</organism>
<dbReference type="InterPro" id="IPR036388">
    <property type="entry name" value="WH-like_DNA-bd_sf"/>
</dbReference>
<dbReference type="Gene3D" id="1.10.10.10">
    <property type="entry name" value="Winged helix-like DNA-binding domain superfamily/Winged helix DNA-binding domain"/>
    <property type="match status" value="1"/>
</dbReference>
<proteinExistence type="inferred from homology"/>
<dbReference type="Gene3D" id="3.40.190.290">
    <property type="match status" value="1"/>
</dbReference>
<dbReference type="STRING" id="862908.BMS_3219"/>
<comment type="similarity">
    <text evidence="1">Belongs to the LysR transcriptional regulatory family.</text>
</comment>